<keyword evidence="2" id="KW-1185">Reference proteome</keyword>
<name>A0AAD3H1G1_9STRA</name>
<evidence type="ECO:0000313" key="1">
    <source>
        <dbReference type="EMBL" id="GFH47072.1"/>
    </source>
</evidence>
<evidence type="ECO:0000313" key="2">
    <source>
        <dbReference type="Proteomes" id="UP001054902"/>
    </source>
</evidence>
<dbReference type="Proteomes" id="UP001054902">
    <property type="component" value="Unassembled WGS sequence"/>
</dbReference>
<proteinExistence type="predicted"/>
<dbReference type="AlphaFoldDB" id="A0AAD3H1G1"/>
<accession>A0AAD3H1G1</accession>
<protein>
    <submittedName>
        <fullName evidence="1">Uncharacterized protein</fullName>
    </submittedName>
</protein>
<organism evidence="1 2">
    <name type="scientific">Chaetoceros tenuissimus</name>
    <dbReference type="NCBI Taxonomy" id="426638"/>
    <lineage>
        <taxon>Eukaryota</taxon>
        <taxon>Sar</taxon>
        <taxon>Stramenopiles</taxon>
        <taxon>Ochrophyta</taxon>
        <taxon>Bacillariophyta</taxon>
        <taxon>Coscinodiscophyceae</taxon>
        <taxon>Chaetocerotophycidae</taxon>
        <taxon>Chaetocerotales</taxon>
        <taxon>Chaetocerotaceae</taxon>
        <taxon>Chaetoceros</taxon>
    </lineage>
</organism>
<reference evidence="1 2" key="1">
    <citation type="journal article" date="2021" name="Sci. Rep.">
        <title>The genome of the diatom Chaetoceros tenuissimus carries an ancient integrated fragment of an extant virus.</title>
        <authorList>
            <person name="Hongo Y."/>
            <person name="Kimura K."/>
            <person name="Takaki Y."/>
            <person name="Yoshida Y."/>
            <person name="Baba S."/>
            <person name="Kobayashi G."/>
            <person name="Nagasaki K."/>
            <person name="Hano T."/>
            <person name="Tomaru Y."/>
        </authorList>
    </citation>
    <scope>NUCLEOTIDE SEQUENCE [LARGE SCALE GENOMIC DNA]</scope>
    <source>
        <strain evidence="1 2">NIES-3715</strain>
    </source>
</reference>
<dbReference type="EMBL" id="BLLK01000022">
    <property type="protein sequence ID" value="GFH47072.1"/>
    <property type="molecule type" value="Genomic_DNA"/>
</dbReference>
<sequence>MSPLSKFMIKNISTGDNRKIRRIITYTDLSPVQEGKVDDIIHSSSNNYAHHYGWDHYKGEDRDITNFNANPPGSITNSVEFFNKNDEDDGSFMTNAHAWRKKRNFQQRKKYSASNSHGSSWFSSIQSVSQGVRHFSVPQHSRSRMPTLWE</sequence>
<comment type="caution">
    <text evidence="1">The sequence shown here is derived from an EMBL/GenBank/DDBJ whole genome shotgun (WGS) entry which is preliminary data.</text>
</comment>
<gene>
    <name evidence="1" type="ORF">CTEN210_03547</name>
</gene>